<evidence type="ECO:0008006" key="9">
    <source>
        <dbReference type="Google" id="ProtNLM"/>
    </source>
</evidence>
<dbReference type="InterPro" id="IPR028939">
    <property type="entry name" value="P5C_Rdtase_cat_N"/>
</dbReference>
<evidence type="ECO:0000256" key="4">
    <source>
        <dbReference type="PIRSR" id="PIRSR000193-1"/>
    </source>
</evidence>
<dbReference type="InterPro" id="IPR036291">
    <property type="entry name" value="NAD(P)-bd_dom_sf"/>
</dbReference>
<keyword evidence="3" id="KW-0560">Oxidoreductase</keyword>
<organism evidence="7 8">
    <name type="scientific">Candidatus Gottesmanbacteria bacterium RIFCSPHIGHO2_02_FULL_39_14</name>
    <dbReference type="NCBI Taxonomy" id="1798383"/>
    <lineage>
        <taxon>Bacteria</taxon>
        <taxon>Candidatus Gottesmaniibacteriota</taxon>
    </lineage>
</organism>
<dbReference type="Proteomes" id="UP000176253">
    <property type="component" value="Unassembled WGS sequence"/>
</dbReference>
<feature type="non-terminal residue" evidence="7">
    <location>
        <position position="1"/>
    </location>
</feature>
<sequence length="251" mass="27958">GAGHIGKAIFRGLLKTGVKRKDIYLSNKSGKNGKTVKNSEIIFICVKPKVVKEVFGEIKSYLTENKIIISVAACASLNLLEKYAGTEKYKMVRIMPNIPVAYNLGVIGILFNTVVNDEEKKNIRKTLSKLGILVDCRDDEQLDRLSMVSGCGTGYVGYFMDNLENVAKTYGFNRKKRKQIVLATFEGAIRHLMETNISFSQLVEEVATPGGITEEVINHLKKKKFFENLKSGVDRGYDKVQKIAKILEGGE</sequence>
<comment type="caution">
    <text evidence="7">The sequence shown here is derived from an EMBL/GenBank/DDBJ whole genome shotgun (WGS) entry which is preliminary data.</text>
</comment>
<dbReference type="HAMAP" id="MF_01925">
    <property type="entry name" value="P5C_reductase"/>
    <property type="match status" value="1"/>
</dbReference>
<dbReference type="SUPFAM" id="SSF48179">
    <property type="entry name" value="6-phosphogluconate dehydrogenase C-terminal domain-like"/>
    <property type="match status" value="1"/>
</dbReference>
<feature type="domain" description="Pyrroline-5-carboxylate reductase catalytic N-terminal" evidence="5">
    <location>
        <begin position="1"/>
        <end position="73"/>
    </location>
</feature>
<feature type="binding site" evidence="4">
    <location>
        <position position="32"/>
    </location>
    <ligand>
        <name>NADPH</name>
        <dbReference type="ChEBI" id="CHEBI:57783"/>
    </ligand>
</feature>
<dbReference type="GO" id="GO:0004735">
    <property type="term" value="F:pyrroline-5-carboxylate reductase activity"/>
    <property type="evidence" value="ECO:0007669"/>
    <property type="project" value="InterPro"/>
</dbReference>
<dbReference type="Gene3D" id="3.40.50.720">
    <property type="entry name" value="NAD(P)-binding Rossmann-like Domain"/>
    <property type="match status" value="1"/>
</dbReference>
<proteinExistence type="inferred from homology"/>
<dbReference type="PANTHER" id="PTHR11645:SF0">
    <property type="entry name" value="PYRROLINE-5-CARBOXYLATE REDUCTASE 3"/>
    <property type="match status" value="1"/>
</dbReference>
<evidence type="ECO:0000256" key="3">
    <source>
        <dbReference type="ARBA" id="ARBA00023002"/>
    </source>
</evidence>
<dbReference type="Gene3D" id="1.10.3730.10">
    <property type="entry name" value="ProC C-terminal domain-like"/>
    <property type="match status" value="1"/>
</dbReference>
<dbReference type="InterPro" id="IPR029036">
    <property type="entry name" value="P5CR_dimer"/>
</dbReference>
<evidence type="ECO:0000256" key="2">
    <source>
        <dbReference type="ARBA" id="ARBA00022857"/>
    </source>
</evidence>
<dbReference type="PIRSF" id="PIRSF000193">
    <property type="entry name" value="Pyrrol-5-carb_rd"/>
    <property type="match status" value="1"/>
</dbReference>
<accession>A0A1F5ZVM3</accession>
<evidence type="ECO:0000259" key="5">
    <source>
        <dbReference type="Pfam" id="PF03807"/>
    </source>
</evidence>
<evidence type="ECO:0000313" key="7">
    <source>
        <dbReference type="EMBL" id="OGG16375.1"/>
    </source>
</evidence>
<keyword evidence="2 4" id="KW-0521">NADP</keyword>
<dbReference type="Pfam" id="PF03807">
    <property type="entry name" value="F420_oxidored"/>
    <property type="match status" value="1"/>
</dbReference>
<dbReference type="EMBL" id="MFJM01000058">
    <property type="protein sequence ID" value="OGG16375.1"/>
    <property type="molecule type" value="Genomic_DNA"/>
</dbReference>
<evidence type="ECO:0000313" key="8">
    <source>
        <dbReference type="Proteomes" id="UP000176253"/>
    </source>
</evidence>
<comment type="similarity">
    <text evidence="1">Belongs to the pyrroline-5-carboxylate reductase family.</text>
</comment>
<dbReference type="STRING" id="1798383.A3D78_04890"/>
<dbReference type="SUPFAM" id="SSF51735">
    <property type="entry name" value="NAD(P)-binding Rossmann-fold domains"/>
    <property type="match status" value="1"/>
</dbReference>
<reference evidence="7 8" key="1">
    <citation type="journal article" date="2016" name="Nat. Commun.">
        <title>Thousands of microbial genomes shed light on interconnected biogeochemical processes in an aquifer system.</title>
        <authorList>
            <person name="Anantharaman K."/>
            <person name="Brown C.T."/>
            <person name="Hug L.A."/>
            <person name="Sharon I."/>
            <person name="Castelle C.J."/>
            <person name="Probst A.J."/>
            <person name="Thomas B.C."/>
            <person name="Singh A."/>
            <person name="Wilkins M.J."/>
            <person name="Karaoz U."/>
            <person name="Brodie E.L."/>
            <person name="Williams K.H."/>
            <person name="Hubbard S.S."/>
            <person name="Banfield J.F."/>
        </authorList>
    </citation>
    <scope>NUCLEOTIDE SEQUENCE [LARGE SCALE GENOMIC DNA]</scope>
</reference>
<evidence type="ECO:0000259" key="6">
    <source>
        <dbReference type="Pfam" id="PF14748"/>
    </source>
</evidence>
<evidence type="ECO:0000256" key="1">
    <source>
        <dbReference type="ARBA" id="ARBA00005525"/>
    </source>
</evidence>
<protein>
    <recommendedName>
        <fullName evidence="9">Pyrroline-5-carboxylate reductase</fullName>
    </recommendedName>
</protein>
<dbReference type="PANTHER" id="PTHR11645">
    <property type="entry name" value="PYRROLINE-5-CARBOXYLATE REDUCTASE"/>
    <property type="match status" value="1"/>
</dbReference>
<gene>
    <name evidence="7" type="ORF">A3D78_04890</name>
</gene>
<dbReference type="InterPro" id="IPR000304">
    <property type="entry name" value="Pyrroline-COOH_reductase"/>
</dbReference>
<feature type="domain" description="Pyrroline-5-carboxylate reductase dimerisation" evidence="6">
    <location>
        <begin position="140"/>
        <end position="241"/>
    </location>
</feature>
<dbReference type="AlphaFoldDB" id="A0A1F5ZVM3"/>
<dbReference type="Pfam" id="PF14748">
    <property type="entry name" value="P5CR_dimer"/>
    <property type="match status" value="1"/>
</dbReference>
<dbReference type="InterPro" id="IPR008927">
    <property type="entry name" value="6-PGluconate_DH-like_C_sf"/>
</dbReference>
<dbReference type="GO" id="GO:0055129">
    <property type="term" value="P:L-proline biosynthetic process"/>
    <property type="evidence" value="ECO:0007669"/>
    <property type="project" value="TreeGrafter"/>
</dbReference>
<name>A0A1F5ZVM3_9BACT</name>